<evidence type="ECO:0000256" key="1">
    <source>
        <dbReference type="SAM" id="MobiDB-lite"/>
    </source>
</evidence>
<reference evidence="3" key="1">
    <citation type="journal article" date="2021" name="New Phytol.">
        <title>Evolutionary innovations through gain and loss of genes in the ectomycorrhizal Boletales.</title>
        <authorList>
            <person name="Wu G."/>
            <person name="Miyauchi S."/>
            <person name="Morin E."/>
            <person name="Kuo A."/>
            <person name="Drula E."/>
            <person name="Varga T."/>
            <person name="Kohler A."/>
            <person name="Feng B."/>
            <person name="Cao Y."/>
            <person name="Lipzen A."/>
            <person name="Daum C."/>
            <person name="Hundley H."/>
            <person name="Pangilinan J."/>
            <person name="Johnson J."/>
            <person name="Barry K."/>
            <person name="LaButti K."/>
            <person name="Ng V."/>
            <person name="Ahrendt S."/>
            <person name="Min B."/>
            <person name="Choi I.G."/>
            <person name="Park H."/>
            <person name="Plett J.M."/>
            <person name="Magnuson J."/>
            <person name="Spatafora J.W."/>
            <person name="Nagy L.G."/>
            <person name="Henrissat B."/>
            <person name="Grigoriev I.V."/>
            <person name="Yang Z.L."/>
            <person name="Xu J."/>
            <person name="Martin F.M."/>
        </authorList>
    </citation>
    <scope>NUCLEOTIDE SEQUENCE</scope>
    <source>
        <strain evidence="3">KKN 215</strain>
    </source>
</reference>
<dbReference type="InterPro" id="IPR011009">
    <property type="entry name" value="Kinase-like_dom_sf"/>
</dbReference>
<dbReference type="GO" id="GO:0004672">
    <property type="term" value="F:protein kinase activity"/>
    <property type="evidence" value="ECO:0007669"/>
    <property type="project" value="InterPro"/>
</dbReference>
<gene>
    <name evidence="3" type="ORF">BXZ70DRAFT_953013</name>
</gene>
<accession>A0A8K0XLS7</accession>
<evidence type="ECO:0000313" key="4">
    <source>
        <dbReference type="Proteomes" id="UP000813824"/>
    </source>
</evidence>
<dbReference type="Gene3D" id="1.10.510.10">
    <property type="entry name" value="Transferase(Phosphotransferase) domain 1"/>
    <property type="match status" value="1"/>
</dbReference>
<comment type="caution">
    <text evidence="3">The sequence shown here is derived from an EMBL/GenBank/DDBJ whole genome shotgun (WGS) entry which is preliminary data.</text>
</comment>
<feature type="domain" description="Protein kinase" evidence="2">
    <location>
        <begin position="449"/>
        <end position="638"/>
    </location>
</feature>
<evidence type="ECO:0000313" key="3">
    <source>
        <dbReference type="EMBL" id="KAH8091726.1"/>
    </source>
</evidence>
<dbReference type="Proteomes" id="UP000813824">
    <property type="component" value="Unassembled WGS sequence"/>
</dbReference>
<dbReference type="PANTHER" id="PTHR37171">
    <property type="entry name" value="SERINE/THREONINE-PROTEIN KINASE YRZF-RELATED"/>
    <property type="match status" value="1"/>
</dbReference>
<protein>
    <recommendedName>
        <fullName evidence="2">Protein kinase domain-containing protein</fullName>
    </recommendedName>
</protein>
<sequence>MTDSKSKPRMLKNSQRARGELPQAEVAEQMLSINWLFLHPQRNPKLRTYPVKISGKQYKGSLDEIEELLKEQILQRFKFNARQLDYYTPKTTLLASDVDAERNLLERDIYDFASSASSIRLINKVLGDATGINLDSEAVHLVVTADEDTEIELEPEQGDTLQSLPQRHAQVQRMRRALPTPSTAAKSQYFNKNQKNVRTAIYNGFFSLGGSFTPLAPPIGIFHPIFDSYRRYATSPDITLDQTLVENVSKAMTNAAEIIVSEDKGNDQMQSHLAAILSRSIRPVQSVGSTNADGKITIEIDGREIAIGVLGRQRMFGEGGYDPVTKAEYSTLNFWAKEGMRPYVNASCCPTFILATAGAWLTILGFVVTGSPIEVVAQPLADILWLGEATPYEDTHVYNVARVFNALRKCLDELEAYYRGLTLPPTSSPTPASFPYPTVYTCGEDEFRFKYICRLEEGAWSATFLAETEDKTSKLVVKFVDRYGADAHRLLANAGYAPALHYFGTLDGRTPATTPDVMKSGLYVGPVRMVVMEYVEGTTLHDAVHDREDIPANAKQETARALSILHNEDFVYGDLRSPNVMLSKSGLKLIDFDWAGKEGVATYPRRLSKGIPWAKGVADFAPMRKAHDLAMLIKVFLV</sequence>
<dbReference type="InterPro" id="IPR052396">
    <property type="entry name" value="Meiotic_Drive_Suppr_Kinase"/>
</dbReference>
<dbReference type="Pfam" id="PF00069">
    <property type="entry name" value="Pkinase"/>
    <property type="match status" value="1"/>
</dbReference>
<dbReference type="InterPro" id="IPR000719">
    <property type="entry name" value="Prot_kinase_dom"/>
</dbReference>
<evidence type="ECO:0000259" key="2">
    <source>
        <dbReference type="PROSITE" id="PS50011"/>
    </source>
</evidence>
<dbReference type="PANTHER" id="PTHR37171:SF1">
    <property type="entry name" value="SERINE_THREONINE-PROTEIN KINASE YRZF-RELATED"/>
    <property type="match status" value="1"/>
</dbReference>
<dbReference type="OrthoDB" id="4062651at2759"/>
<dbReference type="PROSITE" id="PS50011">
    <property type="entry name" value="PROTEIN_KINASE_DOM"/>
    <property type="match status" value="1"/>
</dbReference>
<proteinExistence type="predicted"/>
<keyword evidence="4" id="KW-1185">Reference proteome</keyword>
<organism evidence="3 4">
    <name type="scientific">Cristinia sonorae</name>
    <dbReference type="NCBI Taxonomy" id="1940300"/>
    <lineage>
        <taxon>Eukaryota</taxon>
        <taxon>Fungi</taxon>
        <taxon>Dikarya</taxon>
        <taxon>Basidiomycota</taxon>
        <taxon>Agaricomycotina</taxon>
        <taxon>Agaricomycetes</taxon>
        <taxon>Agaricomycetidae</taxon>
        <taxon>Agaricales</taxon>
        <taxon>Pleurotineae</taxon>
        <taxon>Stephanosporaceae</taxon>
        <taxon>Cristinia</taxon>
    </lineage>
</organism>
<dbReference type="SUPFAM" id="SSF56112">
    <property type="entry name" value="Protein kinase-like (PK-like)"/>
    <property type="match status" value="1"/>
</dbReference>
<dbReference type="GO" id="GO:0005524">
    <property type="term" value="F:ATP binding"/>
    <property type="evidence" value="ECO:0007669"/>
    <property type="project" value="InterPro"/>
</dbReference>
<name>A0A8K0XLS7_9AGAR</name>
<dbReference type="EMBL" id="JAEVFJ010000035">
    <property type="protein sequence ID" value="KAH8091726.1"/>
    <property type="molecule type" value="Genomic_DNA"/>
</dbReference>
<feature type="region of interest" description="Disordered" evidence="1">
    <location>
        <begin position="1"/>
        <end position="20"/>
    </location>
</feature>
<dbReference type="AlphaFoldDB" id="A0A8K0XLS7"/>